<dbReference type="AlphaFoldDB" id="A0AAJ5RSR9"/>
<sequence>MGFIRKKVLIVVLSIMGVLLLNFGLATLNSSAEKNISPPQKNADVKMMEKIEEKLSGKYDISGVSIKIHVDNNTKDIYIGVLGNQEYYDSVKQEVKDIVKSLIKSTKFEAYNVNVKKSESPMVNKELLERHNLISEIGKTIDNDISKAHSNYFDKINMSITPPDSPPELIIEVDTFLERNNQETIGKEIENTIHTTLGKKLFSNKLVNESTVKIYIYNKHKEKINTSF</sequence>
<geneLocation type="plasmid" evidence="1 2">
    <name>unnamed</name>
</geneLocation>
<dbReference type="Proteomes" id="UP001219585">
    <property type="component" value="Plasmid unnamed"/>
</dbReference>
<organism evidence="1 2">
    <name type="scientific">Lysinibacillus irui</name>
    <dbReference type="NCBI Taxonomy" id="2998077"/>
    <lineage>
        <taxon>Bacteria</taxon>
        <taxon>Bacillati</taxon>
        <taxon>Bacillota</taxon>
        <taxon>Bacilli</taxon>
        <taxon>Bacillales</taxon>
        <taxon>Bacillaceae</taxon>
        <taxon>Lysinibacillus</taxon>
    </lineage>
</organism>
<reference evidence="1" key="1">
    <citation type="submission" date="2022-11" db="EMBL/GenBank/DDBJ databases">
        <title>Lysinibacillus irui.</title>
        <authorList>
            <person name="Akintayo S.O."/>
        </authorList>
    </citation>
    <scope>NUCLEOTIDE SEQUENCE</scope>
    <source>
        <strain evidence="1">IRB4-01</strain>
        <plasmid evidence="1">unnamed</plasmid>
    </source>
</reference>
<dbReference type="EMBL" id="CP113528">
    <property type="protein sequence ID" value="WDV09367.1"/>
    <property type="molecule type" value="Genomic_DNA"/>
</dbReference>
<dbReference type="RefSeq" id="WP_274797579.1">
    <property type="nucleotide sequence ID" value="NZ_CP113528.1"/>
</dbReference>
<name>A0AAJ5RSR9_9BACI</name>
<protein>
    <recommendedName>
        <fullName evidence="3">DUF4030 domain-containing protein</fullName>
    </recommendedName>
</protein>
<keyword evidence="1" id="KW-0614">Plasmid</keyword>
<dbReference type="KEGG" id="liu:OU989_22890"/>
<gene>
    <name evidence="1" type="ORF">OU989_22890</name>
</gene>
<proteinExistence type="predicted"/>
<accession>A0AAJ5RSR9</accession>
<evidence type="ECO:0000313" key="1">
    <source>
        <dbReference type="EMBL" id="WDV09367.1"/>
    </source>
</evidence>
<evidence type="ECO:0008006" key="3">
    <source>
        <dbReference type="Google" id="ProtNLM"/>
    </source>
</evidence>
<evidence type="ECO:0000313" key="2">
    <source>
        <dbReference type="Proteomes" id="UP001219585"/>
    </source>
</evidence>